<dbReference type="InterPro" id="IPR036388">
    <property type="entry name" value="WH-like_DNA-bd_sf"/>
</dbReference>
<reference evidence="5 6" key="1">
    <citation type="submission" date="2015-05" db="EMBL/GenBank/DDBJ databases">
        <title>Complete genome of Marinobacter psychrophilus strain 20041T isolated from sea-ice of the Canadian Basin.</title>
        <authorList>
            <person name="Song L."/>
            <person name="Ren L."/>
            <person name="Yu Y."/>
            <person name="Wang X."/>
        </authorList>
    </citation>
    <scope>NUCLEOTIDE SEQUENCE [LARGE SCALE GENOMIC DNA]</scope>
    <source>
        <strain evidence="5 6">20041</strain>
    </source>
</reference>
<evidence type="ECO:0000256" key="2">
    <source>
        <dbReference type="ARBA" id="ARBA00023015"/>
    </source>
</evidence>
<dbReference type="SUPFAM" id="SSF46785">
    <property type="entry name" value="Winged helix' DNA-binding domain"/>
    <property type="match status" value="1"/>
</dbReference>
<accession>A0A0H4HZ63</accession>
<dbReference type="STRING" id="330734.ABA45_05645"/>
<name>A0A0H4HZ63_9GAMM</name>
<dbReference type="InterPro" id="IPR000847">
    <property type="entry name" value="LysR_HTH_N"/>
</dbReference>
<dbReference type="Proteomes" id="UP000036406">
    <property type="component" value="Chromosome"/>
</dbReference>
<dbReference type="AlphaFoldDB" id="A0A0H4HZ63"/>
<dbReference type="InterPro" id="IPR036390">
    <property type="entry name" value="WH_DNA-bd_sf"/>
</dbReference>
<dbReference type="Gene3D" id="1.10.10.10">
    <property type="entry name" value="Winged helix-like DNA-binding domain superfamily/Winged helix DNA-binding domain"/>
    <property type="match status" value="1"/>
</dbReference>
<dbReference type="CDD" id="cd08440">
    <property type="entry name" value="PBP2_LTTR_like_4"/>
    <property type="match status" value="1"/>
</dbReference>
<dbReference type="KEGG" id="mpq:ABA45_05645"/>
<dbReference type="InterPro" id="IPR005119">
    <property type="entry name" value="LysR_subst-bd"/>
</dbReference>
<dbReference type="EMBL" id="CP011494">
    <property type="protein sequence ID" value="AKO51969.1"/>
    <property type="molecule type" value="Genomic_DNA"/>
</dbReference>
<dbReference type="FunFam" id="1.10.10.10:FF:000001">
    <property type="entry name" value="LysR family transcriptional regulator"/>
    <property type="match status" value="1"/>
</dbReference>
<dbReference type="GO" id="GO:0003700">
    <property type="term" value="F:DNA-binding transcription factor activity"/>
    <property type="evidence" value="ECO:0007669"/>
    <property type="project" value="InterPro"/>
</dbReference>
<dbReference type="GO" id="GO:0005829">
    <property type="term" value="C:cytosol"/>
    <property type="evidence" value="ECO:0007669"/>
    <property type="project" value="TreeGrafter"/>
</dbReference>
<proteinExistence type="inferred from homology"/>
<dbReference type="Pfam" id="PF00126">
    <property type="entry name" value="HTH_1"/>
    <property type="match status" value="1"/>
</dbReference>
<keyword evidence="2" id="KW-0805">Transcription regulation</keyword>
<evidence type="ECO:0000313" key="6">
    <source>
        <dbReference type="Proteomes" id="UP000036406"/>
    </source>
</evidence>
<evidence type="ECO:0000256" key="4">
    <source>
        <dbReference type="ARBA" id="ARBA00023163"/>
    </source>
</evidence>
<evidence type="ECO:0000313" key="5">
    <source>
        <dbReference type="EMBL" id="AKO51969.1"/>
    </source>
</evidence>
<dbReference type="PROSITE" id="PS50931">
    <property type="entry name" value="HTH_LYSR"/>
    <property type="match status" value="1"/>
</dbReference>
<keyword evidence="6" id="KW-1185">Reference proteome</keyword>
<keyword evidence="3" id="KW-0238">DNA-binding</keyword>
<gene>
    <name evidence="5" type="ORF">ABA45_05645</name>
</gene>
<dbReference type="RefSeq" id="WP_048384670.1">
    <property type="nucleotide sequence ID" value="NZ_CP011494.1"/>
</dbReference>
<keyword evidence="4" id="KW-0804">Transcription</keyword>
<dbReference type="PANTHER" id="PTHR30419">
    <property type="entry name" value="HTH-TYPE TRANSCRIPTIONAL REGULATOR YBHD"/>
    <property type="match status" value="1"/>
</dbReference>
<protein>
    <submittedName>
        <fullName evidence="5">LysR family transcriptional regulator</fullName>
    </submittedName>
</protein>
<evidence type="ECO:0000256" key="1">
    <source>
        <dbReference type="ARBA" id="ARBA00009437"/>
    </source>
</evidence>
<dbReference type="PATRIC" id="fig|330734.3.peg.1196"/>
<dbReference type="SUPFAM" id="SSF53850">
    <property type="entry name" value="Periplasmic binding protein-like II"/>
    <property type="match status" value="1"/>
</dbReference>
<sequence length="294" mass="32986">MPPELKIQQLRYVITVVEEGSFHAASRRLHRTQPALSMAVRELEQKLGQNLLERGSKVRLTPFGEYCLPRFRDLVNQHDRMTRDVAAHADGREGHIHIATVPSVASRIMPSFLARFITRFPDVNISLHDENAHYVCQMVTNGEVDLGITSLWQNSEELHYRHLFEDKIGVVCRRDHALAQHKTLDWQHLRGEKLIGNGTSRLLMSTAAAELVENSAFYISNMISLLAMLEAGAGVTTLPQLAFPEQSASLCFIPLHNPDVVRRIGLVKSANRTLAPAAQAMEAFVLEQLWADAV</sequence>
<dbReference type="Gene3D" id="3.40.190.10">
    <property type="entry name" value="Periplasmic binding protein-like II"/>
    <property type="match status" value="2"/>
</dbReference>
<organism evidence="5 6">
    <name type="scientific">Marinobacter psychrophilus</name>
    <dbReference type="NCBI Taxonomy" id="330734"/>
    <lineage>
        <taxon>Bacteria</taxon>
        <taxon>Pseudomonadati</taxon>
        <taxon>Pseudomonadota</taxon>
        <taxon>Gammaproteobacteria</taxon>
        <taxon>Pseudomonadales</taxon>
        <taxon>Marinobacteraceae</taxon>
        <taxon>Marinobacter</taxon>
    </lineage>
</organism>
<dbReference type="InterPro" id="IPR050950">
    <property type="entry name" value="HTH-type_LysR_regulators"/>
</dbReference>
<dbReference type="PANTHER" id="PTHR30419:SF8">
    <property type="entry name" value="NITROGEN ASSIMILATION TRANSCRIPTIONAL ACTIVATOR-RELATED"/>
    <property type="match status" value="1"/>
</dbReference>
<dbReference type="PRINTS" id="PR00039">
    <property type="entry name" value="HTHLYSR"/>
</dbReference>
<evidence type="ECO:0000256" key="3">
    <source>
        <dbReference type="ARBA" id="ARBA00023125"/>
    </source>
</evidence>
<dbReference type="Pfam" id="PF03466">
    <property type="entry name" value="LysR_substrate"/>
    <property type="match status" value="1"/>
</dbReference>
<dbReference type="GO" id="GO:0003677">
    <property type="term" value="F:DNA binding"/>
    <property type="evidence" value="ECO:0007669"/>
    <property type="project" value="UniProtKB-KW"/>
</dbReference>
<comment type="similarity">
    <text evidence="1">Belongs to the LysR transcriptional regulatory family.</text>
</comment>